<organism evidence="3">
    <name type="scientific">Pseudomonas fluorescens (strain SBW25)</name>
    <dbReference type="NCBI Taxonomy" id="216595"/>
    <lineage>
        <taxon>Bacteria</taxon>
        <taxon>Pseudomonadati</taxon>
        <taxon>Pseudomonadota</taxon>
        <taxon>Gammaproteobacteria</taxon>
        <taxon>Pseudomonadales</taxon>
        <taxon>Pseudomonadaceae</taxon>
        <taxon>Pseudomonas</taxon>
    </lineage>
</organism>
<accession>C3KB46</accession>
<reference evidence="3" key="1">
    <citation type="journal article" date="2009" name="Genome Biol.">
        <title>Genomic and genetic analyses of diversity and plant interactions of Pseudomonas fluorescens.</title>
        <authorList>
            <person name="Silby M.W."/>
            <person name="Cerdeno-Tarraga A.M."/>
            <person name="Vernikos G.S."/>
            <person name="Giddens S.R."/>
            <person name="Jackson R.W."/>
            <person name="Preston G.M."/>
            <person name="Zhang X.X."/>
            <person name="Moon C.D."/>
            <person name="Gehrig S.M."/>
            <person name="Godfrey S.A."/>
            <person name="Knight C.G."/>
            <person name="Malone J.G."/>
            <person name="Robinson Z."/>
            <person name="Spiers A.J."/>
            <person name="Harris S."/>
            <person name="Challis G.L."/>
            <person name="Yaxley A.M."/>
            <person name="Harris D."/>
            <person name="Seeger K."/>
            <person name="Murphy L."/>
            <person name="Rutter S."/>
            <person name="Squares R."/>
            <person name="Quail M.A."/>
            <person name="Saunders E."/>
            <person name="Mavromatis K."/>
            <person name="Brettin T.S."/>
            <person name="Bentley S.D."/>
            <person name="Hothersall J."/>
            <person name="Stephens E."/>
            <person name="Thomas C.M."/>
            <person name="Parkhill J."/>
            <person name="Levy S.B."/>
            <person name="Rainey P.B."/>
            <person name="Thomson N.R."/>
        </authorList>
    </citation>
    <scope>NUCLEOTIDE SEQUENCE [LARGE SCALE GENOMIC DNA]</scope>
    <source>
        <strain evidence="3">SBW25</strain>
    </source>
</reference>
<dbReference type="AlphaFoldDB" id="C3KB46"/>
<evidence type="ECO:0000313" key="3">
    <source>
        <dbReference type="EMBL" id="CAY49185.1"/>
    </source>
</evidence>
<reference evidence="2" key="2">
    <citation type="submission" date="2023-10" db="EMBL/GenBank/DDBJ databases">
        <authorList>
            <person name="Fortmann-Grote C."/>
        </authorList>
    </citation>
    <scope>NUCLEOTIDE SEQUENCE</scope>
    <source>
        <strain evidence="2">SBW25</strain>
    </source>
</reference>
<dbReference type="Pfam" id="PF10686">
    <property type="entry name" value="YAcAr"/>
    <property type="match status" value="1"/>
</dbReference>
<dbReference type="EMBL" id="OV986001">
    <property type="protein sequence ID" value="CAI2797180.1"/>
    <property type="molecule type" value="Genomic_DNA"/>
</dbReference>
<dbReference type="eggNOG" id="COG0137">
    <property type="taxonomic scope" value="Bacteria"/>
</dbReference>
<dbReference type="EMBL" id="AM181176">
    <property type="protein sequence ID" value="CAY49185.1"/>
    <property type="molecule type" value="Genomic_DNA"/>
</dbReference>
<protein>
    <recommendedName>
        <fullName evidence="1">YspA cpYpsA-related SLOG domain-containing protein</fullName>
    </recommendedName>
</protein>
<feature type="domain" description="YspA cpYpsA-related SLOG" evidence="1">
    <location>
        <begin position="16"/>
        <end position="81"/>
    </location>
</feature>
<proteinExistence type="predicted"/>
<dbReference type="InterPro" id="IPR019627">
    <property type="entry name" value="YAcAr"/>
</dbReference>
<name>C3KB46_PSEFS</name>
<evidence type="ECO:0000259" key="1">
    <source>
        <dbReference type="Pfam" id="PF10686"/>
    </source>
</evidence>
<dbReference type="KEGG" id="pfs:PFLU_2956"/>
<sequence>MAVARPPPRTTRKYLMRVLICAGRHYADTKMSRQVLDAYHRLRPVQVLIHGGNQFLGSDVEEWARELGIDVVRYPPNWQRHGKQAERQRNHFMLTDSRPDVVIALPGGDDTCELVCQAKANGISVLTVES</sequence>
<gene>
    <name evidence="3" type="ordered locus">PFLU_2956</name>
</gene>
<evidence type="ECO:0000313" key="2">
    <source>
        <dbReference type="EMBL" id="CAI2797180.1"/>
    </source>
</evidence>
<dbReference type="HOGENOM" id="CLU_144704_1_0_6"/>
<dbReference type="Proteomes" id="UP001152918">
    <property type="component" value="Chromosome"/>
</dbReference>